<gene>
    <name evidence="1" type="ORF">COO91_00540</name>
</gene>
<organism evidence="1 2">
    <name type="scientific">Nostoc flagelliforme CCNUN1</name>
    <dbReference type="NCBI Taxonomy" id="2038116"/>
    <lineage>
        <taxon>Bacteria</taxon>
        <taxon>Bacillati</taxon>
        <taxon>Cyanobacteriota</taxon>
        <taxon>Cyanophyceae</taxon>
        <taxon>Nostocales</taxon>
        <taxon>Nostocaceae</taxon>
        <taxon>Nostoc</taxon>
    </lineage>
</organism>
<evidence type="ECO:0000313" key="1">
    <source>
        <dbReference type="EMBL" id="AUB34711.1"/>
    </source>
</evidence>
<reference evidence="1 2" key="1">
    <citation type="submission" date="2017-11" db="EMBL/GenBank/DDBJ databases">
        <title>Complete genome of a free-living desiccation-tolerant cyanobacterium and its photosynthetic adaptation to extreme terrestrial habitat.</title>
        <authorList>
            <person name="Shang J."/>
        </authorList>
    </citation>
    <scope>NUCLEOTIDE SEQUENCE [LARGE SCALE GENOMIC DNA]</scope>
    <source>
        <strain evidence="1 2">CCNUN1</strain>
    </source>
</reference>
<proteinExistence type="predicted"/>
<dbReference type="Proteomes" id="UP000232003">
    <property type="component" value="Chromosome"/>
</dbReference>
<name>A0A2K8SGY0_9NOSO</name>
<sequence>MQIRTVYLYPKTLVKITTCLALALSSSKECLRLAWCMTIHAIWKS</sequence>
<dbReference type="EMBL" id="CP024785">
    <property type="protein sequence ID" value="AUB34711.1"/>
    <property type="molecule type" value="Genomic_DNA"/>
</dbReference>
<dbReference type="AlphaFoldDB" id="A0A2K8SGY0"/>
<keyword evidence="2" id="KW-1185">Reference proteome</keyword>
<evidence type="ECO:0000313" key="2">
    <source>
        <dbReference type="Proteomes" id="UP000232003"/>
    </source>
</evidence>
<protein>
    <submittedName>
        <fullName evidence="1">Uncharacterized protein</fullName>
    </submittedName>
</protein>
<dbReference type="KEGG" id="nfl:COO91_00540"/>
<accession>A0A2K8SGY0</accession>